<evidence type="ECO:0000256" key="4">
    <source>
        <dbReference type="SAM" id="MobiDB-lite"/>
    </source>
</evidence>
<comment type="caution">
    <text evidence="6">The sequence shown here is derived from an EMBL/GenBank/DDBJ whole genome shotgun (WGS) entry which is preliminary data.</text>
</comment>
<keyword evidence="3" id="KW-0804">Transcription</keyword>
<evidence type="ECO:0000313" key="7">
    <source>
        <dbReference type="Proteomes" id="UP000743001"/>
    </source>
</evidence>
<dbReference type="InterPro" id="IPR009594">
    <property type="entry name" value="Tscrpt_reg_HTH_AraC_N"/>
</dbReference>
<keyword evidence="2" id="KW-0238">DNA-binding</keyword>
<feature type="compositionally biased region" description="Polar residues" evidence="4">
    <location>
        <begin position="312"/>
        <end position="322"/>
    </location>
</feature>
<name>A0ABS6FS82_9BACL</name>
<keyword evidence="7" id="KW-1185">Reference proteome</keyword>
<dbReference type="PROSITE" id="PS01124">
    <property type="entry name" value="HTH_ARAC_FAMILY_2"/>
    <property type="match status" value="1"/>
</dbReference>
<sequence length="331" mass="36660">MNRITDESQARKEALQQLTHLLYRHAPAAGTYQTAIPSLSLMHAVQPSAPFESVYKPSVCIVAQGAKLSVLAGESYRYDPSAYFITSVQLPVASSIVEASPSVPYLGLKLCFEAEMIVEIVEQAASLRAVRENASRAESHRGLSLQQTSSVLLDAVVRLVKLLDTPDDIPMLEPLLVREILYRLVQDQPSGSLEQFGISGSHAYHIAQAIRVINRQYDRMLTVKQLAKSVNMSVSAFHKHFKEVTTFSPLQYQKSVRLHEARRLMLAEGAQVTDAAFRVGYESPSQFSREYARMFGKPPMLDVQQLRESLQAANGSASTSASRGKRVLELP</sequence>
<dbReference type="PANTHER" id="PTHR43436">
    <property type="entry name" value="ARAC-FAMILY TRANSCRIPTIONAL REGULATOR"/>
    <property type="match status" value="1"/>
</dbReference>
<protein>
    <submittedName>
        <fullName evidence="6">AraC family transcriptional regulator</fullName>
    </submittedName>
</protein>
<evidence type="ECO:0000256" key="1">
    <source>
        <dbReference type="ARBA" id="ARBA00023015"/>
    </source>
</evidence>
<dbReference type="RefSeq" id="WP_216479455.1">
    <property type="nucleotide sequence ID" value="NZ_JAHLQJ010000011.1"/>
</dbReference>
<dbReference type="Pfam" id="PF06719">
    <property type="entry name" value="AraC_N"/>
    <property type="match status" value="1"/>
</dbReference>
<dbReference type="Pfam" id="PF12833">
    <property type="entry name" value="HTH_18"/>
    <property type="match status" value="1"/>
</dbReference>
<organism evidence="6 7">
    <name type="scientific">Paenibacillus brevis</name>
    <dbReference type="NCBI Taxonomy" id="2841508"/>
    <lineage>
        <taxon>Bacteria</taxon>
        <taxon>Bacillati</taxon>
        <taxon>Bacillota</taxon>
        <taxon>Bacilli</taxon>
        <taxon>Bacillales</taxon>
        <taxon>Paenibacillaceae</taxon>
        <taxon>Paenibacillus</taxon>
    </lineage>
</organism>
<accession>A0ABS6FS82</accession>
<proteinExistence type="predicted"/>
<dbReference type="Proteomes" id="UP000743001">
    <property type="component" value="Unassembled WGS sequence"/>
</dbReference>
<gene>
    <name evidence="6" type="ORF">KQJ23_13720</name>
</gene>
<dbReference type="InterPro" id="IPR018060">
    <property type="entry name" value="HTH_AraC"/>
</dbReference>
<dbReference type="PANTHER" id="PTHR43436:SF1">
    <property type="entry name" value="TRANSCRIPTIONAL REGULATORY PROTEIN"/>
    <property type="match status" value="1"/>
</dbReference>
<dbReference type="PROSITE" id="PS00041">
    <property type="entry name" value="HTH_ARAC_FAMILY_1"/>
    <property type="match status" value="1"/>
</dbReference>
<dbReference type="InterPro" id="IPR018062">
    <property type="entry name" value="HTH_AraC-typ_CS"/>
</dbReference>
<evidence type="ECO:0000256" key="3">
    <source>
        <dbReference type="ARBA" id="ARBA00023163"/>
    </source>
</evidence>
<dbReference type="SMART" id="SM00342">
    <property type="entry name" value="HTH_ARAC"/>
    <property type="match status" value="1"/>
</dbReference>
<dbReference type="EMBL" id="JAHLQJ010000011">
    <property type="protein sequence ID" value="MBU5672888.1"/>
    <property type="molecule type" value="Genomic_DNA"/>
</dbReference>
<keyword evidence="1" id="KW-0805">Transcription regulation</keyword>
<evidence type="ECO:0000256" key="2">
    <source>
        <dbReference type="ARBA" id="ARBA00023125"/>
    </source>
</evidence>
<reference evidence="6 7" key="1">
    <citation type="submission" date="2021-06" db="EMBL/GenBank/DDBJ databases">
        <authorList>
            <person name="Sun Q."/>
            <person name="Li D."/>
        </authorList>
    </citation>
    <scope>NUCLEOTIDE SEQUENCE [LARGE SCALE GENOMIC DNA]</scope>
    <source>
        <strain evidence="6 7">MSJ-6</strain>
    </source>
</reference>
<evidence type="ECO:0000259" key="5">
    <source>
        <dbReference type="PROSITE" id="PS01124"/>
    </source>
</evidence>
<evidence type="ECO:0000313" key="6">
    <source>
        <dbReference type="EMBL" id="MBU5672888.1"/>
    </source>
</evidence>
<feature type="region of interest" description="Disordered" evidence="4">
    <location>
        <begin position="312"/>
        <end position="331"/>
    </location>
</feature>
<feature type="domain" description="HTH araC/xylS-type" evidence="5">
    <location>
        <begin position="207"/>
        <end position="305"/>
    </location>
</feature>